<dbReference type="RefSeq" id="WP_132430682.1">
    <property type="nucleotide sequence ID" value="NZ_SMFZ01000002.1"/>
</dbReference>
<dbReference type="SUPFAM" id="SSF56801">
    <property type="entry name" value="Acetyl-CoA synthetase-like"/>
    <property type="match status" value="1"/>
</dbReference>
<dbReference type="Gene3D" id="3.40.50.12780">
    <property type="entry name" value="N-terminal domain of ligase-like"/>
    <property type="match status" value="1"/>
</dbReference>
<evidence type="ECO:0000256" key="2">
    <source>
        <dbReference type="ARBA" id="ARBA00022598"/>
    </source>
</evidence>
<evidence type="ECO:0000259" key="4">
    <source>
        <dbReference type="Pfam" id="PF13193"/>
    </source>
</evidence>
<dbReference type="Pfam" id="PF13193">
    <property type="entry name" value="AMP-binding_C"/>
    <property type="match status" value="1"/>
</dbReference>
<dbReference type="InterPro" id="IPR000873">
    <property type="entry name" value="AMP-dep_synth/lig_dom"/>
</dbReference>
<accession>A0A4R1HJH5</accession>
<keyword evidence="6" id="KW-1185">Reference proteome</keyword>
<evidence type="ECO:0000256" key="1">
    <source>
        <dbReference type="ARBA" id="ARBA00006432"/>
    </source>
</evidence>
<protein>
    <submittedName>
        <fullName evidence="5">Non-ribosomal peptide synthetase component E (Peptide arylation enzyme)</fullName>
    </submittedName>
</protein>
<proteinExistence type="inferred from homology"/>
<dbReference type="PANTHER" id="PTHR43201:SF5">
    <property type="entry name" value="MEDIUM-CHAIN ACYL-COA LIGASE ACSF2, MITOCHONDRIAL"/>
    <property type="match status" value="1"/>
</dbReference>
<dbReference type="Gene3D" id="3.30.300.30">
    <property type="match status" value="1"/>
</dbReference>
<dbReference type="GO" id="GO:0031956">
    <property type="term" value="F:medium-chain fatty acid-CoA ligase activity"/>
    <property type="evidence" value="ECO:0007669"/>
    <property type="project" value="TreeGrafter"/>
</dbReference>
<evidence type="ECO:0000313" key="6">
    <source>
        <dbReference type="Proteomes" id="UP000295560"/>
    </source>
</evidence>
<dbReference type="OrthoDB" id="9803968at2"/>
<reference evidence="5 6" key="1">
    <citation type="submission" date="2019-03" db="EMBL/GenBank/DDBJ databases">
        <title>Sequencing the genomes of 1000 actinobacteria strains.</title>
        <authorList>
            <person name="Klenk H.-P."/>
        </authorList>
    </citation>
    <scope>NUCLEOTIDE SEQUENCE [LARGE SCALE GENOMIC DNA]</scope>
    <source>
        <strain evidence="5 6">DSM 44969</strain>
    </source>
</reference>
<sequence length="565" mass="60210">MRVDRWRDDVVPFPTDEAAAYRAAGYWTGRTIGEQFHRVASAHPHDLAVVTSAASYTYSEIDERTDRIAAGLVQLGFLPGDAVLLQIENSVEAVLAWYGLIKAGTVPVATLAAHRGHELHEIGTITEATGHLVQADHPKADLVELARRMAAASPVPRTVLTVGGDDGAADGVADGVVRIEDLGAAIDPADARAVVERVAAEIDGEDVAVFQLSGGTTATPKVIPRLHDEYWYNASAYARRLGWDRSTRVAHVLPMIHNAGIVCCLHSAHSVGAAVVLSSPDPDVLLPTMAASGTTDTMAYPALALEWGEHPTFEAAAASLRRIVLTGTKVTDPSFALFERRGIRVLGLYGAGEGLVMVTPPDDPAEVRQHALGTPLSDLDDVRVLVPGTEETAPDDTPGELCFGGPYTLRGYLRSPERNAEAFTSDGLYRSGDLVAARTIAGVRCLTFEGRAKDQVVRGGEKVNAAEIEALVVQMPGVARAALVPVPDPRLGERGCLFLEMLPGVPAPELTDVIAHLDAREVAKFKWPERLEILDAIPRTRVGKIDKRALVERVGVGSGTPAGTR</sequence>
<evidence type="ECO:0000313" key="5">
    <source>
        <dbReference type="EMBL" id="TCK22008.1"/>
    </source>
</evidence>
<comment type="similarity">
    <text evidence="1">Belongs to the ATP-dependent AMP-binding enzyme family.</text>
</comment>
<gene>
    <name evidence="5" type="ORF">EV378_6005</name>
</gene>
<name>A0A4R1HJH5_PSEEN</name>
<dbReference type="AlphaFoldDB" id="A0A4R1HJH5"/>
<dbReference type="InterPro" id="IPR025110">
    <property type="entry name" value="AMP-bd_C"/>
</dbReference>
<comment type="caution">
    <text evidence="5">The sequence shown here is derived from an EMBL/GenBank/DDBJ whole genome shotgun (WGS) entry which is preliminary data.</text>
</comment>
<dbReference type="InterPro" id="IPR045851">
    <property type="entry name" value="AMP-bd_C_sf"/>
</dbReference>
<evidence type="ECO:0000259" key="3">
    <source>
        <dbReference type="Pfam" id="PF00501"/>
    </source>
</evidence>
<organism evidence="5 6">
    <name type="scientific">Pseudonocardia endophytica</name>
    <dbReference type="NCBI Taxonomy" id="401976"/>
    <lineage>
        <taxon>Bacteria</taxon>
        <taxon>Bacillati</taxon>
        <taxon>Actinomycetota</taxon>
        <taxon>Actinomycetes</taxon>
        <taxon>Pseudonocardiales</taxon>
        <taxon>Pseudonocardiaceae</taxon>
        <taxon>Pseudonocardia</taxon>
    </lineage>
</organism>
<feature type="domain" description="AMP-dependent synthetase/ligase" evidence="3">
    <location>
        <begin position="36"/>
        <end position="413"/>
    </location>
</feature>
<feature type="domain" description="AMP-binding enzyme C-terminal" evidence="4">
    <location>
        <begin position="467"/>
        <end position="544"/>
    </location>
</feature>
<dbReference type="PANTHER" id="PTHR43201">
    <property type="entry name" value="ACYL-COA SYNTHETASE"/>
    <property type="match status" value="1"/>
</dbReference>
<dbReference type="InterPro" id="IPR042099">
    <property type="entry name" value="ANL_N_sf"/>
</dbReference>
<dbReference type="Pfam" id="PF00501">
    <property type="entry name" value="AMP-binding"/>
    <property type="match status" value="1"/>
</dbReference>
<dbReference type="Proteomes" id="UP000295560">
    <property type="component" value="Unassembled WGS sequence"/>
</dbReference>
<keyword evidence="2" id="KW-0436">Ligase</keyword>
<dbReference type="EMBL" id="SMFZ01000002">
    <property type="protein sequence ID" value="TCK22008.1"/>
    <property type="molecule type" value="Genomic_DNA"/>
</dbReference>
<dbReference type="GO" id="GO:0006631">
    <property type="term" value="P:fatty acid metabolic process"/>
    <property type="evidence" value="ECO:0007669"/>
    <property type="project" value="TreeGrafter"/>
</dbReference>